<dbReference type="PANTHER" id="PTHR48475">
    <property type="entry name" value="RIBONUCLEASE H"/>
    <property type="match status" value="1"/>
</dbReference>
<proteinExistence type="predicted"/>
<protein>
    <recommendedName>
        <fullName evidence="3">Reverse transcriptase domain-containing protein</fullName>
    </recommendedName>
</protein>
<accession>A0ABQ5FWR2</accession>
<organism evidence="1 2">
    <name type="scientific">Tanacetum coccineum</name>
    <dbReference type="NCBI Taxonomy" id="301880"/>
    <lineage>
        <taxon>Eukaryota</taxon>
        <taxon>Viridiplantae</taxon>
        <taxon>Streptophyta</taxon>
        <taxon>Embryophyta</taxon>
        <taxon>Tracheophyta</taxon>
        <taxon>Spermatophyta</taxon>
        <taxon>Magnoliopsida</taxon>
        <taxon>eudicotyledons</taxon>
        <taxon>Gunneridae</taxon>
        <taxon>Pentapetalae</taxon>
        <taxon>asterids</taxon>
        <taxon>campanulids</taxon>
        <taxon>Asterales</taxon>
        <taxon>Asteraceae</taxon>
        <taxon>Asteroideae</taxon>
        <taxon>Anthemideae</taxon>
        <taxon>Anthemidinae</taxon>
        <taxon>Tanacetum</taxon>
    </lineage>
</organism>
<name>A0ABQ5FWR2_9ASTR</name>
<keyword evidence="2" id="KW-1185">Reference proteome</keyword>
<dbReference type="InterPro" id="IPR043502">
    <property type="entry name" value="DNA/RNA_pol_sf"/>
</dbReference>
<reference evidence="1" key="1">
    <citation type="journal article" date="2022" name="Int. J. Mol. Sci.">
        <title>Draft Genome of Tanacetum Coccineum: Genomic Comparison of Closely Related Tanacetum-Family Plants.</title>
        <authorList>
            <person name="Yamashiro T."/>
            <person name="Shiraishi A."/>
            <person name="Nakayama K."/>
            <person name="Satake H."/>
        </authorList>
    </citation>
    <scope>NUCLEOTIDE SEQUENCE</scope>
</reference>
<comment type="caution">
    <text evidence="1">The sequence shown here is derived from an EMBL/GenBank/DDBJ whole genome shotgun (WGS) entry which is preliminary data.</text>
</comment>
<dbReference type="PANTHER" id="PTHR48475:SF1">
    <property type="entry name" value="RNASE H TYPE-1 DOMAIN-CONTAINING PROTEIN"/>
    <property type="match status" value="1"/>
</dbReference>
<gene>
    <name evidence="1" type="ORF">Tco_1019278</name>
</gene>
<dbReference type="Proteomes" id="UP001151760">
    <property type="component" value="Unassembled WGS sequence"/>
</dbReference>
<evidence type="ECO:0000313" key="2">
    <source>
        <dbReference type="Proteomes" id="UP001151760"/>
    </source>
</evidence>
<dbReference type="SUPFAM" id="SSF56672">
    <property type="entry name" value="DNA/RNA polymerases"/>
    <property type="match status" value="1"/>
</dbReference>
<sequence>MCDASDFAIGAVLGQQGDARRSVAFKSFGNSCLILKAFVYTTQSALKYIRNKQDAKPRLLRWVLLLQEFDVPFLTRKEVISSRPIICKDSRILTKMIGGIKDINEHFPLETLGVISNGSTPWFADIANYHAGNFIIKGMSTQQKRKFFKDVKHYFWDDPYLFRICADQIIRRCISGHEALEILKACHEVYLERDVGVKPSPPGLDKLDDGFVEFRIRYSIQPIRCNTLSASFMEKINPTTSEASRVRLGRESIDLMLLAYCFVLTYLFFPASVEGSRHLDAPWSLDFLPPHHSPIIGTDCQVVRCKTSWLASLIASRKGDVLFLAELLNNDYISLPEYESFHVDFYNVPSSTHPPEKPPEGDDHFDIEPDTRILTTKVVDDISNNSTRELYVHMPNVLLTLPTLYPVFDTLLPFSFENQDKVFNPGILISKEEKSPHLLSHRGFKVFQLIKDSESPMMIYGGDIPILDVPYLHFYPP</sequence>
<evidence type="ECO:0008006" key="3">
    <source>
        <dbReference type="Google" id="ProtNLM"/>
    </source>
</evidence>
<reference evidence="1" key="2">
    <citation type="submission" date="2022-01" db="EMBL/GenBank/DDBJ databases">
        <authorList>
            <person name="Yamashiro T."/>
            <person name="Shiraishi A."/>
            <person name="Satake H."/>
            <person name="Nakayama K."/>
        </authorList>
    </citation>
    <scope>NUCLEOTIDE SEQUENCE</scope>
</reference>
<evidence type="ECO:0000313" key="1">
    <source>
        <dbReference type="EMBL" id="GJT67798.1"/>
    </source>
</evidence>
<dbReference type="EMBL" id="BQNB010017840">
    <property type="protein sequence ID" value="GJT67798.1"/>
    <property type="molecule type" value="Genomic_DNA"/>
</dbReference>